<protein>
    <recommendedName>
        <fullName evidence="1">Methyltransferase type 11 domain-containing protein</fullName>
    </recommendedName>
</protein>
<keyword evidence="3" id="KW-1185">Reference proteome</keyword>
<reference evidence="2 3" key="2">
    <citation type="journal article" date="2013" name="J. Biotechnol.">
        <title>Complete genome sequence of the kirromycin producer Streptomyces collinus Tu 365 consisting of a linear chromosome and two linear plasmids.</title>
        <authorList>
            <person name="Ruckert C."/>
            <person name="Szczepanowski R."/>
            <person name="Albersmeier A."/>
            <person name="Goesmann A."/>
            <person name="Iftime D."/>
            <person name="Musiol E.M."/>
            <person name="Blin K."/>
            <person name="Wohlleben W."/>
            <person name="Puhler A."/>
            <person name="Kalinowski J."/>
            <person name="Weber T."/>
        </authorList>
    </citation>
    <scope>NUCLEOTIDE SEQUENCE [LARGE SCALE GENOMIC DNA]</scope>
    <source>
        <strain evidence="3">DSM 40733 / Tue 365</strain>
    </source>
</reference>
<dbReference type="Pfam" id="PF08241">
    <property type="entry name" value="Methyltransf_11"/>
    <property type="match status" value="1"/>
</dbReference>
<dbReference type="EMBL" id="CP006259">
    <property type="protein sequence ID" value="AGS70158.1"/>
    <property type="molecule type" value="Genomic_DNA"/>
</dbReference>
<evidence type="ECO:0000313" key="3">
    <source>
        <dbReference type="Proteomes" id="UP000015423"/>
    </source>
</evidence>
<dbReference type="PATRIC" id="fig|1214242.5.peg.3429"/>
<evidence type="ECO:0000259" key="1">
    <source>
        <dbReference type="Pfam" id="PF08241"/>
    </source>
</evidence>
<dbReference type="eggNOG" id="COG2226">
    <property type="taxonomic scope" value="Bacteria"/>
</dbReference>
<proteinExistence type="predicted"/>
<organism evidence="2 3">
    <name type="scientific">Streptomyces collinus (strain DSM 40733 / Tue 365)</name>
    <dbReference type="NCBI Taxonomy" id="1214242"/>
    <lineage>
        <taxon>Bacteria</taxon>
        <taxon>Bacillati</taxon>
        <taxon>Actinomycetota</taxon>
        <taxon>Actinomycetes</taxon>
        <taxon>Kitasatosporales</taxon>
        <taxon>Streptomycetaceae</taxon>
        <taxon>Streptomyces</taxon>
    </lineage>
</organism>
<dbReference type="HOGENOM" id="CLU_1189346_0_0_11"/>
<dbReference type="STRING" id="1214242.B446_16710"/>
<gene>
    <name evidence="2" type="ORF">B446_16710</name>
</gene>
<dbReference type="KEGG" id="sci:B446_16710"/>
<dbReference type="GO" id="GO:0008757">
    <property type="term" value="F:S-adenosylmethionine-dependent methyltransferase activity"/>
    <property type="evidence" value="ECO:0007669"/>
    <property type="project" value="InterPro"/>
</dbReference>
<dbReference type="InterPro" id="IPR029063">
    <property type="entry name" value="SAM-dependent_MTases_sf"/>
</dbReference>
<dbReference type="CDD" id="cd02440">
    <property type="entry name" value="AdoMet_MTases"/>
    <property type="match status" value="1"/>
</dbReference>
<sequence>MSKPVPPAETAAVFRAFARDLAAGRRLWDADTARFIAARFDQLAAEWDSTRATGRDDPLRDALRRGGPIPDRRCLELGSGTGLYTGLLQHAFRRVISLDLSEQMLCRASGRSPWRVRADAGALPLADGQVAAVAAIDMLLFPPETARVLAQDGVLLWINQLGEDGPLYLPATAVAAALPGEWHSVEADAGWGSWASCAERDAKCRVDGRSPRHPTGSDAVGFVSLAGGGTGDQ</sequence>
<dbReference type="SUPFAM" id="SSF53335">
    <property type="entry name" value="S-adenosyl-L-methionine-dependent methyltransferases"/>
    <property type="match status" value="1"/>
</dbReference>
<dbReference type="InterPro" id="IPR013216">
    <property type="entry name" value="Methyltransf_11"/>
</dbReference>
<evidence type="ECO:0000313" key="2">
    <source>
        <dbReference type="EMBL" id="AGS70158.1"/>
    </source>
</evidence>
<feature type="domain" description="Methyltransferase type 11" evidence="1">
    <location>
        <begin position="75"/>
        <end position="150"/>
    </location>
</feature>
<dbReference type="Proteomes" id="UP000015423">
    <property type="component" value="Chromosome"/>
</dbReference>
<reference evidence="3" key="1">
    <citation type="submission" date="2012-10" db="EMBL/GenBank/DDBJ databases">
        <title>The complete genome sequence of Streptomyces collinus Tu 365.</title>
        <authorList>
            <person name="Ruckert C."/>
            <person name="Szczepanowski R."/>
            <person name="Goesmann A."/>
            <person name="Pross E.K."/>
            <person name="Musiol E.M."/>
            <person name="Blin K."/>
            <person name="Wohlleben W."/>
            <person name="Puhler A."/>
            <person name="Weber T."/>
            <person name="Kalinowski J."/>
        </authorList>
    </citation>
    <scope>NUCLEOTIDE SEQUENCE [LARGE SCALE GENOMIC DNA]</scope>
    <source>
        <strain evidence="3">DSM 40733 / Tue 365</strain>
    </source>
</reference>
<name>S5USP3_STRC3</name>
<dbReference type="AlphaFoldDB" id="S5USP3"/>
<accession>S5USP3</accession>
<dbReference type="Gene3D" id="3.40.50.150">
    <property type="entry name" value="Vaccinia Virus protein VP39"/>
    <property type="match status" value="1"/>
</dbReference>